<evidence type="ECO:0000313" key="1">
    <source>
        <dbReference type="EMBL" id="CRL02595.1"/>
    </source>
</evidence>
<dbReference type="AlphaFoldDB" id="A0A1J1IQS9"/>
<dbReference type="EMBL" id="CVRI01000058">
    <property type="protein sequence ID" value="CRL02595.1"/>
    <property type="molecule type" value="Genomic_DNA"/>
</dbReference>
<evidence type="ECO:0000313" key="2">
    <source>
        <dbReference type="Proteomes" id="UP000183832"/>
    </source>
</evidence>
<dbReference type="Proteomes" id="UP000183832">
    <property type="component" value="Unassembled WGS sequence"/>
</dbReference>
<keyword evidence="2" id="KW-1185">Reference proteome</keyword>
<accession>A0A1J1IQS9</accession>
<name>A0A1J1IQS9_9DIPT</name>
<proteinExistence type="predicted"/>
<reference evidence="1 2" key="1">
    <citation type="submission" date="2015-04" db="EMBL/GenBank/DDBJ databases">
        <authorList>
            <person name="Syromyatnikov M.Y."/>
            <person name="Popov V.N."/>
        </authorList>
    </citation>
    <scope>NUCLEOTIDE SEQUENCE [LARGE SCALE GENOMIC DNA]</scope>
</reference>
<protein>
    <submittedName>
        <fullName evidence="1">CLUMA_CG016056, isoform A</fullName>
    </submittedName>
</protein>
<gene>
    <name evidence="1" type="ORF">CLUMA_CG016056</name>
</gene>
<organism evidence="1 2">
    <name type="scientific">Clunio marinus</name>
    <dbReference type="NCBI Taxonomy" id="568069"/>
    <lineage>
        <taxon>Eukaryota</taxon>
        <taxon>Metazoa</taxon>
        <taxon>Ecdysozoa</taxon>
        <taxon>Arthropoda</taxon>
        <taxon>Hexapoda</taxon>
        <taxon>Insecta</taxon>
        <taxon>Pterygota</taxon>
        <taxon>Neoptera</taxon>
        <taxon>Endopterygota</taxon>
        <taxon>Diptera</taxon>
        <taxon>Nematocera</taxon>
        <taxon>Chironomoidea</taxon>
        <taxon>Chironomidae</taxon>
        <taxon>Clunio</taxon>
    </lineage>
</organism>
<sequence>METFIDLYSIFCWDVKHSPKVTWYYQHSSGLIEKAVNVSLCSSQSISLIFPKRIIIMRRAREKGCEGVNDKNDFFPIEDIDTLNLNLEISFKVNFGIEIQY</sequence>